<sequence length="727" mass="77004">MPVPHRARGSRRACGSRCVRVDSRARVSLLRYHRPAPYSDSVSAPTSPGLDLLLDGRYRVEDLIARGGMATVHRGHDQRLDRVVALKIMHPHLAMDEDFRRRFAREARAAARLAHRNVVGVFDQGEDGDRIYLAMELVEGQTPRARLGRPEGMSVRETLDVTAQVLEALAAAHEAGIVHRDIKPENVLIDPEGVVKVADFGLARAVGTAQSSASATLLGTVAYISPEVVTRGHCDERSDLYSLGVMVFEMLTGLQPFRGEQPVHIAFQHVHEDIPAPSSLATAIPSALDSLVTWAAARNVQQRPAAAGDLLRAVRELQRTLPPGVLDARPEPRELDSTGEVPRLTVPLTDVVSQISSEARSFPSEMRTQPTSEHGTAGHPADPEGTDGAVPAEPPGPGEGTGPEDLPPRVVALPLPRTRRGRHLPHSTRRRSRPVTALASLLLAGVLGLGGWAGVDWYATDGPGGDRSVPVLAGTQLSDAEAALASADLSTRTEERFSDTVPAGHVISSSPSTGTIVKRGTDVQVIVSKGQQTFPVPSLEGMGVEEARQAVEEQGLTLVEDEPSYSETVPQGHVISQSSEAEALPAGGEVHVVLSQGREPITVPDQRGRGGSDARAALEAAGVEVSSAQAHSGSVPKGAVISQDPASGTLHRGDTVRIVTSLGPEMVTVPDVFRQSEADAKATLEAAGFTVSVQHDRGEPVFGLVYEQSAAAGSELAKGSTVTITVF</sequence>
<feature type="domain" description="PASTA" evidence="11">
    <location>
        <begin position="597"/>
        <end position="662"/>
    </location>
</feature>
<dbReference type="Pfam" id="PF03793">
    <property type="entry name" value="PASTA"/>
    <property type="match status" value="4"/>
</dbReference>
<dbReference type="Gene3D" id="3.30.10.20">
    <property type="match status" value="4"/>
</dbReference>
<evidence type="ECO:0000256" key="9">
    <source>
        <dbReference type="SAM" id="MobiDB-lite"/>
    </source>
</evidence>
<evidence type="ECO:0000256" key="8">
    <source>
        <dbReference type="ARBA" id="ARBA00048679"/>
    </source>
</evidence>
<dbReference type="Gene3D" id="1.10.510.10">
    <property type="entry name" value="Transferase(Phosphotransferase) domain 1"/>
    <property type="match status" value="1"/>
</dbReference>
<dbReference type="NCBIfam" id="NF033483">
    <property type="entry name" value="PknB_PASTA_kin"/>
    <property type="match status" value="1"/>
</dbReference>
<evidence type="ECO:0000259" key="10">
    <source>
        <dbReference type="PROSITE" id="PS50011"/>
    </source>
</evidence>
<dbReference type="PANTHER" id="PTHR43289">
    <property type="entry name" value="MITOGEN-ACTIVATED PROTEIN KINASE KINASE KINASE 20-RELATED"/>
    <property type="match status" value="1"/>
</dbReference>
<dbReference type="SMART" id="SM00220">
    <property type="entry name" value="S_TKc"/>
    <property type="match status" value="1"/>
</dbReference>
<evidence type="ECO:0000259" key="11">
    <source>
        <dbReference type="PROSITE" id="PS51178"/>
    </source>
</evidence>
<keyword evidence="3" id="KW-0808">Transferase</keyword>
<dbReference type="EMBL" id="JADEYR010000010">
    <property type="protein sequence ID" value="MBE9404487.1"/>
    <property type="molecule type" value="Genomic_DNA"/>
</dbReference>
<organism evidence="12 13">
    <name type="scientific">Brachybacterium epidermidis</name>
    <dbReference type="NCBI Taxonomy" id="2781983"/>
    <lineage>
        <taxon>Bacteria</taxon>
        <taxon>Bacillati</taxon>
        <taxon>Actinomycetota</taxon>
        <taxon>Actinomycetes</taxon>
        <taxon>Micrococcales</taxon>
        <taxon>Dermabacteraceae</taxon>
        <taxon>Brachybacterium</taxon>
    </lineage>
</organism>
<dbReference type="PROSITE" id="PS00108">
    <property type="entry name" value="PROTEIN_KINASE_ST"/>
    <property type="match status" value="1"/>
</dbReference>
<name>A0ABR9W243_9MICO</name>
<dbReference type="InterPro" id="IPR008271">
    <property type="entry name" value="Ser/Thr_kinase_AS"/>
</dbReference>
<feature type="region of interest" description="Disordered" evidence="9">
    <location>
        <begin position="627"/>
        <end position="648"/>
    </location>
</feature>
<keyword evidence="6" id="KW-0067">ATP-binding</keyword>
<evidence type="ECO:0000256" key="5">
    <source>
        <dbReference type="ARBA" id="ARBA00022777"/>
    </source>
</evidence>
<proteinExistence type="predicted"/>
<feature type="region of interest" description="Disordered" evidence="9">
    <location>
        <begin position="322"/>
        <end position="433"/>
    </location>
</feature>
<feature type="domain" description="PASTA" evidence="11">
    <location>
        <begin position="530"/>
        <end position="596"/>
    </location>
</feature>
<dbReference type="Pfam" id="PF00069">
    <property type="entry name" value="Pkinase"/>
    <property type="match status" value="1"/>
</dbReference>
<dbReference type="EC" id="2.7.11.1" evidence="1"/>
<keyword evidence="4" id="KW-0547">Nucleotide-binding</keyword>
<dbReference type="SUPFAM" id="SSF54184">
    <property type="entry name" value="Penicillin-binding protein 2x (pbp-2x), c-terminal domain"/>
    <property type="match status" value="1"/>
</dbReference>
<comment type="catalytic activity">
    <reaction evidence="8">
        <text>L-seryl-[protein] + ATP = O-phospho-L-seryl-[protein] + ADP + H(+)</text>
        <dbReference type="Rhea" id="RHEA:17989"/>
        <dbReference type="Rhea" id="RHEA-COMP:9863"/>
        <dbReference type="Rhea" id="RHEA-COMP:11604"/>
        <dbReference type="ChEBI" id="CHEBI:15378"/>
        <dbReference type="ChEBI" id="CHEBI:29999"/>
        <dbReference type="ChEBI" id="CHEBI:30616"/>
        <dbReference type="ChEBI" id="CHEBI:83421"/>
        <dbReference type="ChEBI" id="CHEBI:456216"/>
        <dbReference type="EC" id="2.7.11.1"/>
    </reaction>
</comment>
<evidence type="ECO:0000256" key="3">
    <source>
        <dbReference type="ARBA" id="ARBA00022679"/>
    </source>
</evidence>
<dbReference type="Gene3D" id="3.30.200.20">
    <property type="entry name" value="Phosphorylase Kinase, domain 1"/>
    <property type="match status" value="1"/>
</dbReference>
<evidence type="ECO:0000256" key="7">
    <source>
        <dbReference type="ARBA" id="ARBA00047899"/>
    </source>
</evidence>
<evidence type="ECO:0000256" key="1">
    <source>
        <dbReference type="ARBA" id="ARBA00012513"/>
    </source>
</evidence>
<keyword evidence="13" id="KW-1185">Reference proteome</keyword>
<dbReference type="GO" id="GO:0016301">
    <property type="term" value="F:kinase activity"/>
    <property type="evidence" value="ECO:0007669"/>
    <property type="project" value="UniProtKB-KW"/>
</dbReference>
<dbReference type="CDD" id="cd14014">
    <property type="entry name" value="STKc_PknB_like"/>
    <property type="match status" value="1"/>
</dbReference>
<dbReference type="SMART" id="SM00740">
    <property type="entry name" value="PASTA"/>
    <property type="match status" value="4"/>
</dbReference>
<gene>
    <name evidence="12" type="primary">pknB</name>
    <name evidence="12" type="ORF">IOE58_09955</name>
</gene>
<dbReference type="InterPro" id="IPR000719">
    <property type="entry name" value="Prot_kinase_dom"/>
</dbReference>
<dbReference type="Proteomes" id="UP000644727">
    <property type="component" value="Unassembled WGS sequence"/>
</dbReference>
<evidence type="ECO:0000256" key="4">
    <source>
        <dbReference type="ARBA" id="ARBA00022741"/>
    </source>
</evidence>
<reference evidence="12 13" key="1">
    <citation type="submission" date="2020-10" db="EMBL/GenBank/DDBJ databases">
        <title>Draft genome and description of Brachybacterium epidermidis sp nov.</title>
        <authorList>
            <person name="Boxberger M."/>
            <person name="La Scola B."/>
        </authorList>
    </citation>
    <scope>NUCLEOTIDE SEQUENCE [LARGE SCALE GENOMIC DNA]</scope>
    <source>
        <strain evidence="12 13">Marseille-Q2903</strain>
    </source>
</reference>
<comment type="caution">
    <text evidence="12">The sequence shown here is derived from an EMBL/GenBank/DDBJ whole genome shotgun (WGS) entry which is preliminary data.</text>
</comment>
<dbReference type="PROSITE" id="PS50011">
    <property type="entry name" value="PROTEIN_KINASE_DOM"/>
    <property type="match status" value="1"/>
</dbReference>
<comment type="catalytic activity">
    <reaction evidence="7">
        <text>L-threonyl-[protein] + ATP = O-phospho-L-threonyl-[protein] + ADP + H(+)</text>
        <dbReference type="Rhea" id="RHEA:46608"/>
        <dbReference type="Rhea" id="RHEA-COMP:11060"/>
        <dbReference type="Rhea" id="RHEA-COMP:11605"/>
        <dbReference type="ChEBI" id="CHEBI:15378"/>
        <dbReference type="ChEBI" id="CHEBI:30013"/>
        <dbReference type="ChEBI" id="CHEBI:30616"/>
        <dbReference type="ChEBI" id="CHEBI:61977"/>
        <dbReference type="ChEBI" id="CHEBI:456216"/>
        <dbReference type="EC" id="2.7.11.1"/>
    </reaction>
</comment>
<feature type="domain" description="Protein kinase" evidence="10">
    <location>
        <begin position="58"/>
        <end position="321"/>
    </location>
</feature>
<evidence type="ECO:0000256" key="6">
    <source>
        <dbReference type="ARBA" id="ARBA00022840"/>
    </source>
</evidence>
<dbReference type="InterPro" id="IPR011009">
    <property type="entry name" value="Kinase-like_dom_sf"/>
</dbReference>
<dbReference type="PROSITE" id="PS51178">
    <property type="entry name" value="PASTA"/>
    <property type="match status" value="4"/>
</dbReference>
<dbReference type="SUPFAM" id="SSF56112">
    <property type="entry name" value="Protein kinase-like (PK-like)"/>
    <property type="match status" value="1"/>
</dbReference>
<keyword evidence="5 12" id="KW-0418">Kinase</keyword>
<accession>A0ABR9W243</accession>
<feature type="domain" description="PASTA" evidence="11">
    <location>
        <begin position="663"/>
        <end position="727"/>
    </location>
</feature>
<evidence type="ECO:0000313" key="13">
    <source>
        <dbReference type="Proteomes" id="UP000644727"/>
    </source>
</evidence>
<dbReference type="InterPro" id="IPR005543">
    <property type="entry name" value="PASTA_dom"/>
</dbReference>
<feature type="compositionally biased region" description="Basic residues" evidence="9">
    <location>
        <begin position="417"/>
        <end position="433"/>
    </location>
</feature>
<feature type="domain" description="PASTA" evidence="11">
    <location>
        <begin position="465"/>
        <end position="529"/>
    </location>
</feature>
<dbReference type="CDD" id="cd06577">
    <property type="entry name" value="PASTA_pknB"/>
    <property type="match status" value="4"/>
</dbReference>
<protein>
    <recommendedName>
        <fullName evidence="1">non-specific serine/threonine protein kinase</fullName>
        <ecNumber evidence="1">2.7.11.1</ecNumber>
    </recommendedName>
</protein>
<keyword evidence="2" id="KW-0723">Serine/threonine-protein kinase</keyword>
<evidence type="ECO:0000256" key="2">
    <source>
        <dbReference type="ARBA" id="ARBA00022527"/>
    </source>
</evidence>
<dbReference type="PANTHER" id="PTHR43289:SF34">
    <property type="entry name" value="SERINE_THREONINE-PROTEIN KINASE YBDM-RELATED"/>
    <property type="match status" value="1"/>
</dbReference>
<evidence type="ECO:0000313" key="12">
    <source>
        <dbReference type="EMBL" id="MBE9404487.1"/>
    </source>
</evidence>